<dbReference type="InterPro" id="IPR036410">
    <property type="entry name" value="HSP_DnaJ_Cys-rich_dom_sf"/>
</dbReference>
<organism evidence="1 2">
    <name type="scientific">Sulfobacillus harzensis</name>
    <dbReference type="NCBI Taxonomy" id="2729629"/>
    <lineage>
        <taxon>Bacteria</taxon>
        <taxon>Bacillati</taxon>
        <taxon>Bacillota</taxon>
        <taxon>Clostridia</taxon>
        <taxon>Eubacteriales</taxon>
        <taxon>Clostridiales Family XVII. Incertae Sedis</taxon>
        <taxon>Sulfobacillus</taxon>
    </lineage>
</organism>
<dbReference type="SUPFAM" id="SSF57938">
    <property type="entry name" value="DnaJ/Hsp40 cysteine-rich domain"/>
    <property type="match status" value="1"/>
</dbReference>
<dbReference type="AlphaFoldDB" id="A0A7Y0L3S2"/>
<evidence type="ECO:0000313" key="1">
    <source>
        <dbReference type="EMBL" id="NMP21870.1"/>
    </source>
</evidence>
<evidence type="ECO:0008006" key="3">
    <source>
        <dbReference type="Google" id="ProtNLM"/>
    </source>
</evidence>
<comment type="caution">
    <text evidence="1">The sequence shown here is derived from an EMBL/GenBank/DDBJ whole genome shotgun (WGS) entry which is preliminary data.</text>
</comment>
<keyword evidence="2" id="KW-1185">Reference proteome</keyword>
<dbReference type="Proteomes" id="UP000533476">
    <property type="component" value="Unassembled WGS sequence"/>
</dbReference>
<name>A0A7Y0L3S2_9FIRM</name>
<protein>
    <recommendedName>
        <fullName evidence="3">Chaperone protein DnaJ</fullName>
    </recommendedName>
</protein>
<dbReference type="RefSeq" id="WP_169097668.1">
    <property type="nucleotide sequence ID" value="NZ_JABBVZ010000013.1"/>
</dbReference>
<gene>
    <name evidence="1" type="ORF">HIJ39_05830</name>
</gene>
<evidence type="ECO:0000313" key="2">
    <source>
        <dbReference type="Proteomes" id="UP000533476"/>
    </source>
</evidence>
<reference evidence="1 2" key="1">
    <citation type="submission" date="2020-04" db="EMBL/GenBank/DDBJ databases">
        <authorList>
            <person name="Zhang R."/>
            <person name="Schippers A."/>
        </authorList>
    </citation>
    <scope>NUCLEOTIDE SEQUENCE [LARGE SCALE GENOMIC DNA]</scope>
    <source>
        <strain evidence="1 2">DSM 109850</strain>
    </source>
</reference>
<proteinExistence type="predicted"/>
<dbReference type="EMBL" id="JABBVZ010000013">
    <property type="protein sequence ID" value="NMP21870.1"/>
    <property type="molecule type" value="Genomic_DNA"/>
</dbReference>
<sequence length="47" mass="4791">MSAETCLTCSGSGVVWTGEAVAGVRPNRVCPACHGWGLVWQAGEVSA</sequence>
<dbReference type="Gene3D" id="6.20.20.10">
    <property type="match status" value="1"/>
</dbReference>
<accession>A0A7Y0L3S2</accession>